<sequence>MVPAPFREFLALVILDGDFDLPQHLSVDPAHRRAQLGGCFRGVEIEDAQEILMLEAVVRFKPAAGHERVGDADGGGALEGRSYVELIIPVKKGIVNDGEDIPLIVSPVFLRKLRRDALKLIGEPSFSVHTVAAFQHGAYRIRVFRPVFPQIAALWKLPSARVRYVEHIPKPRSFAAAVDEGDALGAPADIPAHLFVPEVVLRAGGGVRTLGVDHDLLGVGVFVQPCGSGEKARPAPVAAGDLPLRLVRHLHIRL</sequence>
<gene>
    <name evidence="1" type="ORF">H8S62_04070</name>
</gene>
<keyword evidence="2" id="KW-1185">Reference proteome</keyword>
<reference evidence="1" key="1">
    <citation type="submission" date="2020-08" db="EMBL/GenBank/DDBJ databases">
        <title>Genome public.</title>
        <authorList>
            <person name="Liu C."/>
            <person name="Sun Q."/>
        </authorList>
    </citation>
    <scope>NUCLEOTIDE SEQUENCE</scope>
    <source>
        <strain evidence="1">NSJ-52</strain>
    </source>
</reference>
<evidence type="ECO:0000313" key="1">
    <source>
        <dbReference type="EMBL" id="MBC5736187.1"/>
    </source>
</evidence>
<evidence type="ECO:0000313" key="2">
    <source>
        <dbReference type="Proteomes" id="UP000607645"/>
    </source>
</evidence>
<dbReference type="Proteomes" id="UP000607645">
    <property type="component" value="Unassembled WGS sequence"/>
</dbReference>
<dbReference type="EMBL" id="JACOPQ010000002">
    <property type="protein sequence ID" value="MBC5736187.1"/>
    <property type="molecule type" value="Genomic_DNA"/>
</dbReference>
<dbReference type="RefSeq" id="WP_186918554.1">
    <property type="nucleotide sequence ID" value="NZ_JACOPQ010000002.1"/>
</dbReference>
<name>A0A8J6M785_9FIRM</name>
<protein>
    <submittedName>
        <fullName evidence="1">Uncharacterized protein</fullName>
    </submittedName>
</protein>
<dbReference type="AlphaFoldDB" id="A0A8J6M785"/>
<comment type="caution">
    <text evidence="1">The sequence shown here is derived from an EMBL/GenBank/DDBJ whole genome shotgun (WGS) entry which is preliminary data.</text>
</comment>
<accession>A0A8J6M785</accession>
<proteinExistence type="predicted"/>
<organism evidence="1 2">
    <name type="scientific">Lawsonibacter faecis</name>
    <dbReference type="NCBI Taxonomy" id="2763052"/>
    <lineage>
        <taxon>Bacteria</taxon>
        <taxon>Bacillati</taxon>
        <taxon>Bacillota</taxon>
        <taxon>Clostridia</taxon>
        <taxon>Eubacteriales</taxon>
        <taxon>Oscillospiraceae</taxon>
        <taxon>Lawsonibacter</taxon>
    </lineage>
</organism>